<dbReference type="AlphaFoldDB" id="A0A8H6MJF8"/>
<proteinExistence type="predicted"/>
<reference evidence="1" key="1">
    <citation type="journal article" date="2020" name="Phytopathology">
        <title>Genome Sequence Resources of Colletotrichum truncatum, C. plurivorum, C. musicola, and C. sojae: Four Species Pathogenic to Soybean (Glycine max).</title>
        <authorList>
            <person name="Rogerio F."/>
            <person name="Boufleur T.R."/>
            <person name="Ciampi-Guillardi M."/>
            <person name="Sukno S.A."/>
            <person name="Thon M.R."/>
            <person name="Massola Junior N.S."/>
            <person name="Baroncelli R."/>
        </authorList>
    </citation>
    <scope>NUCLEOTIDE SEQUENCE</scope>
    <source>
        <strain evidence="1">LFN0074</strain>
    </source>
</reference>
<comment type="caution">
    <text evidence="1">The sequence shown here is derived from an EMBL/GenBank/DDBJ whole genome shotgun (WGS) entry which is preliminary data.</text>
</comment>
<feature type="non-terminal residue" evidence="1">
    <location>
        <position position="1"/>
    </location>
</feature>
<gene>
    <name evidence="1" type="ORF">CMUS01_16143</name>
</gene>
<name>A0A8H6MJF8_9PEZI</name>
<sequence>SPEADRLVDFGRGRGTGTGRFVRSLKLGDVVTVWGKARFGGWTNNVEFVKVEIYWAI</sequence>
<dbReference type="OrthoDB" id="66095at2759"/>
<evidence type="ECO:0000313" key="1">
    <source>
        <dbReference type="EMBL" id="KAF6792649.1"/>
    </source>
</evidence>
<keyword evidence="2" id="KW-1185">Reference proteome</keyword>
<dbReference type="EMBL" id="WIGM01001632">
    <property type="protein sequence ID" value="KAF6792649.1"/>
    <property type="molecule type" value="Genomic_DNA"/>
</dbReference>
<evidence type="ECO:0000313" key="2">
    <source>
        <dbReference type="Proteomes" id="UP000639643"/>
    </source>
</evidence>
<accession>A0A8H6MJF8</accession>
<protein>
    <submittedName>
        <fullName evidence="1">Uncharacterized protein</fullName>
    </submittedName>
</protein>
<dbReference type="Proteomes" id="UP000639643">
    <property type="component" value="Unassembled WGS sequence"/>
</dbReference>
<organism evidence="1 2">
    <name type="scientific">Colletotrichum musicola</name>
    <dbReference type="NCBI Taxonomy" id="2175873"/>
    <lineage>
        <taxon>Eukaryota</taxon>
        <taxon>Fungi</taxon>
        <taxon>Dikarya</taxon>
        <taxon>Ascomycota</taxon>
        <taxon>Pezizomycotina</taxon>
        <taxon>Sordariomycetes</taxon>
        <taxon>Hypocreomycetidae</taxon>
        <taxon>Glomerellales</taxon>
        <taxon>Glomerellaceae</taxon>
        <taxon>Colletotrichum</taxon>
        <taxon>Colletotrichum orchidearum species complex</taxon>
    </lineage>
</organism>